<evidence type="ECO:0000313" key="1">
    <source>
        <dbReference type="EMBL" id="TDL13443.1"/>
    </source>
</evidence>
<gene>
    <name evidence="1" type="ORF">BD410DRAFT_846949</name>
</gene>
<dbReference type="VEuPathDB" id="FungiDB:BD410DRAFT_846949"/>
<sequence>MQEYSLTDFPHLQCLEYSGGSIPISEWKLPSLSHVVVKHASLDEHLPHAQLTSVDLTLGFSIMSYRTTESFTHALHRMTSLRELKLTVECHPEGYIRFDPTTNLEPRSVHIDVLHVTIKRLTDADDAQHIYSTLMHFSPKYVSLTLADLADSCPLAFFATREGNMFPYGSTIDIRVVQLLNPFEVWDYFPVLTSVIEDCNIAETVHVEIPAGVFVASEGEPDEWECYSSVRTLQFRGCRQLSELNEFADHLISPEEGKGLLSLEVYSCHGISGEFLEELKGTVGEKIRWTPR</sequence>
<dbReference type="SUPFAM" id="SSF52047">
    <property type="entry name" value="RNI-like"/>
    <property type="match status" value="1"/>
</dbReference>
<organism evidence="1 2">
    <name type="scientific">Rickenella mellea</name>
    <dbReference type="NCBI Taxonomy" id="50990"/>
    <lineage>
        <taxon>Eukaryota</taxon>
        <taxon>Fungi</taxon>
        <taxon>Dikarya</taxon>
        <taxon>Basidiomycota</taxon>
        <taxon>Agaricomycotina</taxon>
        <taxon>Agaricomycetes</taxon>
        <taxon>Hymenochaetales</taxon>
        <taxon>Rickenellaceae</taxon>
        <taxon>Rickenella</taxon>
    </lineage>
</organism>
<dbReference type="AlphaFoldDB" id="A0A4Y7PDS9"/>
<dbReference type="Proteomes" id="UP000294933">
    <property type="component" value="Unassembled WGS sequence"/>
</dbReference>
<dbReference type="EMBL" id="ML170617">
    <property type="protein sequence ID" value="TDL13443.1"/>
    <property type="molecule type" value="Genomic_DNA"/>
</dbReference>
<evidence type="ECO:0000313" key="2">
    <source>
        <dbReference type="Proteomes" id="UP000294933"/>
    </source>
</evidence>
<reference evidence="1 2" key="1">
    <citation type="submission" date="2018-06" db="EMBL/GenBank/DDBJ databases">
        <title>A transcriptomic atlas of mushroom development highlights an independent origin of complex multicellularity.</title>
        <authorList>
            <consortium name="DOE Joint Genome Institute"/>
            <person name="Krizsan K."/>
            <person name="Almasi E."/>
            <person name="Merenyi Z."/>
            <person name="Sahu N."/>
            <person name="Viragh M."/>
            <person name="Koszo T."/>
            <person name="Mondo S."/>
            <person name="Kiss B."/>
            <person name="Balint B."/>
            <person name="Kues U."/>
            <person name="Barry K."/>
            <person name="Hegedus J.C."/>
            <person name="Henrissat B."/>
            <person name="Johnson J."/>
            <person name="Lipzen A."/>
            <person name="Ohm R."/>
            <person name="Nagy I."/>
            <person name="Pangilinan J."/>
            <person name="Yan J."/>
            <person name="Xiong Y."/>
            <person name="Grigoriev I.V."/>
            <person name="Hibbett D.S."/>
            <person name="Nagy L.G."/>
        </authorList>
    </citation>
    <scope>NUCLEOTIDE SEQUENCE [LARGE SCALE GENOMIC DNA]</scope>
    <source>
        <strain evidence="1 2">SZMC22713</strain>
    </source>
</reference>
<accession>A0A4Y7PDS9</accession>
<name>A0A4Y7PDS9_9AGAM</name>
<keyword evidence="2" id="KW-1185">Reference proteome</keyword>
<protein>
    <submittedName>
        <fullName evidence="1">Uncharacterized protein</fullName>
    </submittedName>
</protein>
<proteinExistence type="predicted"/>